<keyword evidence="2" id="KW-0489">Methyltransferase</keyword>
<evidence type="ECO:0000259" key="1">
    <source>
        <dbReference type="Pfam" id="PF13649"/>
    </source>
</evidence>
<dbReference type="GO" id="GO:0032259">
    <property type="term" value="P:methylation"/>
    <property type="evidence" value="ECO:0007669"/>
    <property type="project" value="UniProtKB-KW"/>
</dbReference>
<evidence type="ECO:0000313" key="2">
    <source>
        <dbReference type="EMBL" id="KWX20477.1"/>
    </source>
</evidence>
<dbReference type="RefSeq" id="WP_067856880.1">
    <property type="nucleotide sequence ID" value="NZ_LGTW01000027.1"/>
</dbReference>
<dbReference type="CDD" id="cd02440">
    <property type="entry name" value="AdoMet_MTases"/>
    <property type="match status" value="1"/>
</dbReference>
<dbReference type="Gene3D" id="3.40.50.150">
    <property type="entry name" value="Vaccinia Virus protein VP39"/>
    <property type="match status" value="1"/>
</dbReference>
<dbReference type="SUPFAM" id="SSF53335">
    <property type="entry name" value="S-adenosyl-L-methionine-dependent methyltransferases"/>
    <property type="match status" value="1"/>
</dbReference>
<dbReference type="Pfam" id="PF13649">
    <property type="entry name" value="Methyltransf_25"/>
    <property type="match status" value="1"/>
</dbReference>
<evidence type="ECO:0000313" key="3">
    <source>
        <dbReference type="Proteomes" id="UP000070612"/>
    </source>
</evidence>
<dbReference type="PATRIC" id="fig|59750.3.peg.3969"/>
<dbReference type="InterPro" id="IPR041698">
    <property type="entry name" value="Methyltransf_25"/>
</dbReference>
<protein>
    <submittedName>
        <fullName evidence="2">Methylase</fullName>
    </submittedName>
</protein>
<dbReference type="InterPro" id="IPR029063">
    <property type="entry name" value="SAM-dependent_MTases_sf"/>
</dbReference>
<accession>A0A132PE24</accession>
<dbReference type="GO" id="GO:0008168">
    <property type="term" value="F:methyltransferase activity"/>
    <property type="evidence" value="ECO:0007669"/>
    <property type="project" value="UniProtKB-KW"/>
</dbReference>
<organism evidence="2 3">
    <name type="scientific">Mycolicibacterium wolinskyi</name>
    <dbReference type="NCBI Taxonomy" id="59750"/>
    <lineage>
        <taxon>Bacteria</taxon>
        <taxon>Bacillati</taxon>
        <taxon>Actinomycetota</taxon>
        <taxon>Actinomycetes</taxon>
        <taxon>Mycobacteriales</taxon>
        <taxon>Mycobacteriaceae</taxon>
        <taxon>Mycolicibacterium</taxon>
    </lineage>
</organism>
<gene>
    <name evidence="2" type="ORF">AFM11_30355</name>
</gene>
<comment type="caution">
    <text evidence="2">The sequence shown here is derived from an EMBL/GenBank/DDBJ whole genome shotgun (WGS) entry which is preliminary data.</text>
</comment>
<dbReference type="EMBL" id="LGTW01000027">
    <property type="protein sequence ID" value="KWX20477.1"/>
    <property type="molecule type" value="Genomic_DNA"/>
</dbReference>
<dbReference type="AlphaFoldDB" id="A0A132PE24"/>
<name>A0A132PE24_9MYCO</name>
<reference evidence="2 3" key="1">
    <citation type="submission" date="2015-07" db="EMBL/GenBank/DDBJ databases">
        <title>A draft genome sequence of Mycobacterium wolinskyi.</title>
        <authorList>
            <person name="de Man T.J."/>
            <person name="Perry K.A."/>
            <person name="Coulliette A.D."/>
            <person name="Jensen B."/>
            <person name="Toney N.C."/>
            <person name="Limbago B.M."/>
            <person name="Noble-Wang J."/>
        </authorList>
    </citation>
    <scope>NUCLEOTIDE SEQUENCE [LARGE SCALE GENOMIC DNA]</scope>
    <source>
        <strain evidence="2 3">CDC_01</strain>
    </source>
</reference>
<proteinExistence type="predicted"/>
<sequence length="214" mass="23470">MSRRWSRNRLKFALAGPLFEAGNRFIPGHPHGRLAQLVAEVQPRRVLELCGGTGYAARLLAHKSPATRVDSLDISPEMLAVGRTRLHRAGISTVALHKGDVAALPFGDDTFDVVMSVFGWHELPTDIRHQAIDETLRVLRPGGQVIAIDLDPPPTARTVFDIYLRLTERPHARDVLGTGLADAFTAHGLTVTSHLPARSWAAPFQIVHAHERGT</sequence>
<keyword evidence="2" id="KW-0808">Transferase</keyword>
<feature type="domain" description="Methyltransferase" evidence="1">
    <location>
        <begin position="46"/>
        <end position="143"/>
    </location>
</feature>
<keyword evidence="3" id="KW-1185">Reference proteome</keyword>
<dbReference type="Proteomes" id="UP000070612">
    <property type="component" value="Unassembled WGS sequence"/>
</dbReference>
<dbReference type="PANTHER" id="PTHR43591">
    <property type="entry name" value="METHYLTRANSFERASE"/>
    <property type="match status" value="1"/>
</dbReference>